<dbReference type="GO" id="GO:0030011">
    <property type="term" value="P:maintenance of cell polarity"/>
    <property type="evidence" value="ECO:0007669"/>
    <property type="project" value="TreeGrafter"/>
</dbReference>
<dbReference type="EMBL" id="CM003106">
    <property type="protein sequence ID" value="KUI73055.1"/>
    <property type="molecule type" value="Genomic_DNA"/>
</dbReference>
<evidence type="ECO:0000256" key="2">
    <source>
        <dbReference type="ARBA" id="ARBA00022448"/>
    </source>
</evidence>
<feature type="region of interest" description="Disordered" evidence="6">
    <location>
        <begin position="153"/>
        <end position="220"/>
    </location>
</feature>
<dbReference type="GO" id="GO:0032541">
    <property type="term" value="C:cortical endoplasmic reticulum"/>
    <property type="evidence" value="ECO:0007669"/>
    <property type="project" value="TreeGrafter"/>
</dbReference>
<feature type="compositionally biased region" description="Polar residues" evidence="6">
    <location>
        <begin position="207"/>
        <end position="220"/>
    </location>
</feature>
<dbReference type="GO" id="GO:0035621">
    <property type="term" value="P:ER to Golgi ceramide transport"/>
    <property type="evidence" value="ECO:0007669"/>
    <property type="project" value="TreeGrafter"/>
</dbReference>
<dbReference type="CDD" id="cd13289">
    <property type="entry name" value="PH_Osh3p_yeast"/>
    <property type="match status" value="1"/>
</dbReference>
<dbReference type="Gene3D" id="2.40.160.120">
    <property type="match status" value="1"/>
</dbReference>
<proteinExistence type="inferred from homology"/>
<dbReference type="GO" id="GO:0006897">
    <property type="term" value="P:endocytosis"/>
    <property type="evidence" value="ECO:0007669"/>
    <property type="project" value="TreeGrafter"/>
</dbReference>
<dbReference type="SMART" id="SM00233">
    <property type="entry name" value="PH"/>
    <property type="match status" value="1"/>
</dbReference>
<dbReference type="Gene3D" id="3.30.70.3490">
    <property type="match status" value="1"/>
</dbReference>
<feature type="region of interest" description="Disordered" evidence="6">
    <location>
        <begin position="63"/>
        <end position="82"/>
    </location>
</feature>
<keyword evidence="9" id="KW-1185">Reference proteome</keyword>
<dbReference type="OrthoDB" id="1854502at2759"/>
<keyword evidence="5" id="KW-0175">Coiled coil</keyword>
<comment type="similarity">
    <text evidence="1">Belongs to the OSBP family.</text>
</comment>
<dbReference type="Pfam" id="PF01237">
    <property type="entry name" value="Oxysterol_BP"/>
    <property type="match status" value="1"/>
</dbReference>
<dbReference type="SUPFAM" id="SSF144000">
    <property type="entry name" value="Oxysterol-binding protein-like"/>
    <property type="match status" value="1"/>
</dbReference>
<dbReference type="FunFam" id="2.30.29.30:FF:000369">
    <property type="entry name" value="Oxysterol binding protein"/>
    <property type="match status" value="1"/>
</dbReference>
<evidence type="ECO:0000256" key="4">
    <source>
        <dbReference type="ARBA" id="ARBA00023121"/>
    </source>
</evidence>
<evidence type="ECO:0000256" key="3">
    <source>
        <dbReference type="ARBA" id="ARBA00023055"/>
    </source>
</evidence>
<feature type="compositionally biased region" description="Basic and acidic residues" evidence="6">
    <location>
        <begin position="458"/>
        <end position="468"/>
    </location>
</feature>
<feature type="compositionally biased region" description="Low complexity" evidence="6">
    <location>
        <begin position="390"/>
        <end position="403"/>
    </location>
</feature>
<evidence type="ECO:0000313" key="9">
    <source>
        <dbReference type="Proteomes" id="UP000078559"/>
    </source>
</evidence>
<dbReference type="SMR" id="A0A194WAA7"/>
<dbReference type="GO" id="GO:0034727">
    <property type="term" value="P:piecemeal microautophagy of the nucleus"/>
    <property type="evidence" value="ECO:0007669"/>
    <property type="project" value="TreeGrafter"/>
</dbReference>
<evidence type="ECO:0000256" key="1">
    <source>
        <dbReference type="ARBA" id="ARBA00008842"/>
    </source>
</evidence>
<keyword evidence="3" id="KW-0445">Lipid transport</keyword>
<dbReference type="SUPFAM" id="SSF101576">
    <property type="entry name" value="Supernatant protein factor (SPF), C-terminal domain"/>
    <property type="match status" value="1"/>
</dbReference>
<dbReference type="PANTHER" id="PTHR10972:SF203">
    <property type="entry name" value="OXYSTEROL-BINDING PROTEIN HOMOLOG 3"/>
    <property type="match status" value="1"/>
</dbReference>
<evidence type="ECO:0000313" key="8">
    <source>
        <dbReference type="EMBL" id="KUI73055.1"/>
    </source>
</evidence>
<feature type="domain" description="PH" evidence="7">
    <location>
        <begin position="219"/>
        <end position="313"/>
    </location>
</feature>
<sequence>MAGIEQLEIHSKSYIVRWVKVNEGHTISWSVQPHKKSINFGIVKHPGNGSVGLAPNQIEDSTEQLDGTSESGRKGVFAKKDSSTAQEQLTKKGFRVVHWHGKCEADKVSTGTYDVDNEQGGMFGLIFDNTFSKQTSKTATFVLLTYPTGAPPQTASNLPNLQAGPAASSSRTSLPGKNGGTPSLKASARESVDSLHSQKTRGRAISNARSEAAVSTTSGNYHTGTLLKRRRKKGQGFARRFFSLDFASCTLSYFHTRNSSALRGAIPLSLAAIAADETRREISIDSGAEIWHLKASNERDFKGWAQALEKASRVARGLDTTFLEPEPEPEQLKRQITRLSMKPPPNNPEEEDREWQQVEALVSRVVGTRDALRRLVKDTEAQKHTQGYRPPSSHLSPSTPTVPEEGDYFSGEQDRRSFWKRKSSASITPAMQPSVTAALAVPSPGSATTSINANGTSLEEKRRSKPTVDPESTMVDHCNALLNDLDAVVGEFSNLLSNSKRRRTAAPSSAAPRTSLDSTTSDEFFDAEEAGADRSQLLVIDHQSEEEAAPSEVDEADVHDDSSVSSDEDDEDKLAGRPENQSDCWPTKPKSLVPLPITEQIARRKTIPPALVMPPSLIAFVRKNVGKDLSTISMPVSANEPTSLLQRVAEQLEYANLLNAATKQSKDGYRLLYVTAFAISQFSGSRAKERAIRKPFNPLLGETFELVRGENEVPGGLRLIVEKVTHRPVRLAMQADSAQWSFAQSPAPTQKFWGKSAELTTDGRVRVVLRLPDGTEERYSWNIATMFLRNVVMGEKYVEPVGSDMHVINDATGAKAVVEFRSKGMFGGRSEDVQVETFGPDGARTGLSLTGNWTTSLRIHEGGKPVGDAIWKVGSLVDNAANTYGMTTFAASLNEVTALEKGKIPPTDTRLRQDQRLAEEGKLDEAEEWKVKLEEAQRARRKVLEEKGEEHKPRWFVKVATGGDGEEVWKLKGGKDGYWEERAKGQWTGVDEIFAV</sequence>
<feature type="compositionally biased region" description="Low complexity" evidence="6">
    <location>
        <begin position="505"/>
        <end position="515"/>
    </location>
</feature>
<dbReference type="PANTHER" id="PTHR10972">
    <property type="entry name" value="OXYSTEROL-BINDING PROTEIN-RELATED"/>
    <property type="match status" value="1"/>
</dbReference>
<feature type="region of interest" description="Disordered" evidence="6">
    <location>
        <begin position="498"/>
        <end position="520"/>
    </location>
</feature>
<dbReference type="AlphaFoldDB" id="A0A194WAA7"/>
<evidence type="ECO:0000256" key="6">
    <source>
        <dbReference type="SAM" id="MobiDB-lite"/>
    </source>
</evidence>
<feature type="region of interest" description="Disordered" evidence="6">
    <location>
        <begin position="440"/>
        <end position="472"/>
    </location>
</feature>
<feature type="region of interest" description="Disordered" evidence="6">
    <location>
        <begin position="379"/>
        <end position="412"/>
    </location>
</feature>
<feature type="region of interest" description="Disordered" evidence="6">
    <location>
        <begin position="544"/>
        <end position="590"/>
    </location>
</feature>
<feature type="compositionally biased region" description="Polar residues" evidence="6">
    <location>
        <begin position="445"/>
        <end position="457"/>
    </location>
</feature>
<dbReference type="GO" id="GO:0032934">
    <property type="term" value="F:sterol binding"/>
    <property type="evidence" value="ECO:0007669"/>
    <property type="project" value="TreeGrafter"/>
</dbReference>
<dbReference type="GO" id="GO:0005886">
    <property type="term" value="C:plasma membrane"/>
    <property type="evidence" value="ECO:0007669"/>
    <property type="project" value="TreeGrafter"/>
</dbReference>
<gene>
    <name evidence="8" type="ORF">VM1G_08195</name>
</gene>
<keyword evidence="4" id="KW-0446">Lipid-binding</keyword>
<dbReference type="GO" id="GO:0120009">
    <property type="term" value="P:intermembrane lipid transfer"/>
    <property type="evidence" value="ECO:0007669"/>
    <property type="project" value="UniProtKB-ARBA"/>
</dbReference>
<dbReference type="GO" id="GO:0005829">
    <property type="term" value="C:cytosol"/>
    <property type="evidence" value="ECO:0007669"/>
    <property type="project" value="TreeGrafter"/>
</dbReference>
<dbReference type="InterPro" id="IPR041680">
    <property type="entry name" value="PH_8"/>
</dbReference>
<dbReference type="InterPro" id="IPR001849">
    <property type="entry name" value="PH_domain"/>
</dbReference>
<dbReference type="Gene3D" id="2.60.120.680">
    <property type="entry name" value="GOLD domain"/>
    <property type="match status" value="1"/>
</dbReference>
<dbReference type="Gene3D" id="2.30.29.30">
    <property type="entry name" value="Pleckstrin-homology domain (PH domain)/Phosphotyrosine-binding domain (PTB)"/>
    <property type="match status" value="1"/>
</dbReference>
<protein>
    <recommendedName>
        <fullName evidence="7">PH domain-containing protein</fullName>
    </recommendedName>
</protein>
<organism evidence="8 9">
    <name type="scientific">Cytospora mali</name>
    <name type="common">Apple Valsa canker fungus</name>
    <name type="synonym">Valsa mali</name>
    <dbReference type="NCBI Taxonomy" id="578113"/>
    <lineage>
        <taxon>Eukaryota</taxon>
        <taxon>Fungi</taxon>
        <taxon>Dikarya</taxon>
        <taxon>Ascomycota</taxon>
        <taxon>Pezizomycotina</taxon>
        <taxon>Sordariomycetes</taxon>
        <taxon>Sordariomycetidae</taxon>
        <taxon>Diaporthales</taxon>
        <taxon>Cytosporaceae</taxon>
        <taxon>Cytospora</taxon>
    </lineage>
</organism>
<reference evidence="8" key="1">
    <citation type="submission" date="2014-12" db="EMBL/GenBank/DDBJ databases">
        <title>Genome Sequence of Valsa Canker Pathogens Uncovers a Specific Adaption of Colonization on Woody Bark.</title>
        <authorList>
            <person name="Yin Z."/>
            <person name="Liu H."/>
            <person name="Gao X."/>
            <person name="Li Z."/>
            <person name="Song N."/>
            <person name="Ke X."/>
            <person name="Dai Q."/>
            <person name="Wu Y."/>
            <person name="Sun Y."/>
            <person name="Xu J.-R."/>
            <person name="Kang Z.K."/>
            <person name="Wang L."/>
            <person name="Huang L."/>
        </authorList>
    </citation>
    <scope>NUCLEOTIDE SEQUENCE [LARGE SCALE GENOMIC DNA]</scope>
    <source>
        <strain evidence="8">03-8</strain>
    </source>
</reference>
<dbReference type="InterPro" id="IPR037239">
    <property type="entry name" value="OSBP_sf"/>
</dbReference>
<dbReference type="InterPro" id="IPR036598">
    <property type="entry name" value="GOLD_dom_sf"/>
</dbReference>
<feature type="compositionally biased region" description="Acidic residues" evidence="6">
    <location>
        <begin position="544"/>
        <end position="558"/>
    </location>
</feature>
<dbReference type="GO" id="GO:0006887">
    <property type="term" value="P:exocytosis"/>
    <property type="evidence" value="ECO:0007669"/>
    <property type="project" value="TreeGrafter"/>
</dbReference>
<accession>A0A194WAA7</accession>
<dbReference type="Pfam" id="PF15409">
    <property type="entry name" value="PH_8"/>
    <property type="match status" value="1"/>
</dbReference>
<evidence type="ECO:0000256" key="5">
    <source>
        <dbReference type="SAM" id="Coils"/>
    </source>
</evidence>
<dbReference type="SUPFAM" id="SSF50729">
    <property type="entry name" value="PH domain-like"/>
    <property type="match status" value="1"/>
</dbReference>
<dbReference type="GO" id="GO:0097038">
    <property type="term" value="C:perinuclear endoplasmic reticulum"/>
    <property type="evidence" value="ECO:0007669"/>
    <property type="project" value="TreeGrafter"/>
</dbReference>
<dbReference type="InterPro" id="IPR000648">
    <property type="entry name" value="Oxysterol-bd"/>
</dbReference>
<keyword evidence="2" id="KW-0813">Transport</keyword>
<dbReference type="InterPro" id="IPR011993">
    <property type="entry name" value="PH-like_dom_sf"/>
</dbReference>
<dbReference type="FunFam" id="2.40.160.120:FF:000001">
    <property type="entry name" value="Oxysterol-binding protein"/>
    <property type="match status" value="1"/>
</dbReference>
<evidence type="ECO:0000259" key="7">
    <source>
        <dbReference type="PROSITE" id="PS50003"/>
    </source>
</evidence>
<name>A0A194WAA7_CYTMA</name>
<dbReference type="Proteomes" id="UP000078559">
    <property type="component" value="Chromosome 9"/>
</dbReference>
<feature type="coiled-coil region" evidence="5">
    <location>
        <begin position="919"/>
        <end position="946"/>
    </location>
</feature>
<dbReference type="PROSITE" id="PS50003">
    <property type="entry name" value="PH_DOMAIN"/>
    <property type="match status" value="1"/>
</dbReference>